<dbReference type="Gene3D" id="3.90.1750.20">
    <property type="entry name" value="Putative Large Serine Recombinase, Chain B, Domain 2"/>
    <property type="match status" value="1"/>
</dbReference>
<dbReference type="Proteomes" id="UP000616779">
    <property type="component" value="Unassembled WGS sequence"/>
</dbReference>
<dbReference type="EMBL" id="WHOA01000125">
    <property type="protein sequence ID" value="NOU73453.1"/>
    <property type="molecule type" value="Genomic_DNA"/>
</dbReference>
<name>A0ABX1XXZ7_9BACL</name>
<dbReference type="InterPro" id="IPR038109">
    <property type="entry name" value="DNA_bind_recomb_sf"/>
</dbReference>
<dbReference type="SUPFAM" id="SSF53041">
    <property type="entry name" value="Resolvase-like"/>
    <property type="match status" value="1"/>
</dbReference>
<evidence type="ECO:0008006" key="5">
    <source>
        <dbReference type="Google" id="ProtNLM"/>
    </source>
</evidence>
<organism evidence="3 4">
    <name type="scientific">Paenibacillus phytorum</name>
    <dbReference type="NCBI Taxonomy" id="2654977"/>
    <lineage>
        <taxon>Bacteria</taxon>
        <taxon>Bacillati</taxon>
        <taxon>Bacillota</taxon>
        <taxon>Bacilli</taxon>
        <taxon>Bacillales</taxon>
        <taxon>Paenibacillaceae</taxon>
        <taxon>Paenibacillus</taxon>
    </lineage>
</organism>
<feature type="domain" description="Recombinase" evidence="2">
    <location>
        <begin position="166"/>
        <end position="288"/>
    </location>
</feature>
<dbReference type="InterPro" id="IPR036162">
    <property type="entry name" value="Resolvase-like_N_sf"/>
</dbReference>
<sequence length="520" mass="61206">MNPIIAELVRSEKRGVTYGRVSTKKQDIMKQTNTLNEFVNKYGCNIVNRYEDPGVSAEKVKLEKRTGFATLLADATKKQFDYVLVWDFERVSRDQEEHEFIRKKMGNLNIPILLIESEDFYDTGDLMSNAVRDGISRFRLEKIRIDTINGKKTVAQNGMWPGGRAPYGYKYNKANKRFNPISEELVIVKEIFERYKNYGSTFKMVADSLKKEEIVGNHWDSQKVKSVLLNPLYAGYIAMRRRKKNSRNSIQYNRDNWIMRKSLQIKDPVISLEQWEETWKLYLERKDIKPRHFTTPFYLKGILTCAHCEANLECKNQMTGKGKKEYGGLIYRCRSNSCMYKISLDTAHRLISDIWKELRRVNVTQFLGRISFVITHDEGNLTFEIENLRQSIAEKQELLKMWDEKFDTIHQENRTQENRTQENRTQEPMLIALSITKGVTIQKLDNEVRLLKSKVKELNKINDFKSDNNYSEKFMEMVNADWESLNSKSIRSIITMFVEKITVNRDGQLHYRIYKDLSED</sequence>
<reference evidence="3 4" key="1">
    <citation type="submission" date="2019-10" db="EMBL/GenBank/DDBJ databases">
        <title>Description of Paenibacillus terrestris sp. nov.</title>
        <authorList>
            <person name="Carlier A."/>
            <person name="Qi S."/>
        </authorList>
    </citation>
    <scope>NUCLEOTIDE SEQUENCE [LARGE SCALE GENOMIC DNA]</scope>
    <source>
        <strain evidence="3 4">LMG 31458</strain>
    </source>
</reference>
<dbReference type="PANTHER" id="PTHR30461:SF23">
    <property type="entry name" value="DNA RECOMBINASE-RELATED"/>
    <property type="match status" value="1"/>
</dbReference>
<dbReference type="Pfam" id="PF00239">
    <property type="entry name" value="Resolvase"/>
    <property type="match status" value="1"/>
</dbReference>
<evidence type="ECO:0000259" key="2">
    <source>
        <dbReference type="PROSITE" id="PS51737"/>
    </source>
</evidence>
<dbReference type="InterPro" id="IPR050639">
    <property type="entry name" value="SSR_resolvase"/>
</dbReference>
<comment type="caution">
    <text evidence="3">The sequence shown here is derived from an EMBL/GenBank/DDBJ whole genome shotgun (WGS) entry which is preliminary data.</text>
</comment>
<dbReference type="InterPro" id="IPR011109">
    <property type="entry name" value="DNA_bind_recombinase_dom"/>
</dbReference>
<dbReference type="Pfam" id="PF07508">
    <property type="entry name" value="Recombinase"/>
    <property type="match status" value="1"/>
</dbReference>
<dbReference type="Gene3D" id="3.40.50.1390">
    <property type="entry name" value="Resolvase, N-terminal catalytic domain"/>
    <property type="match status" value="1"/>
</dbReference>
<dbReference type="InterPro" id="IPR006119">
    <property type="entry name" value="Resolv_N"/>
</dbReference>
<proteinExistence type="predicted"/>
<dbReference type="RefSeq" id="WP_171644863.1">
    <property type="nucleotide sequence ID" value="NZ_WHOA01000125.1"/>
</dbReference>
<gene>
    <name evidence="3" type="ORF">GC098_18845</name>
</gene>
<protein>
    <recommendedName>
        <fullName evidence="5">Recombinase family protein</fullName>
    </recommendedName>
</protein>
<keyword evidence="4" id="KW-1185">Reference proteome</keyword>
<dbReference type="SMART" id="SM00857">
    <property type="entry name" value="Resolvase"/>
    <property type="match status" value="1"/>
</dbReference>
<dbReference type="PROSITE" id="PS51736">
    <property type="entry name" value="RECOMBINASES_3"/>
    <property type="match status" value="1"/>
</dbReference>
<dbReference type="PROSITE" id="PS51737">
    <property type="entry name" value="RECOMBINASE_DNA_BIND"/>
    <property type="match status" value="1"/>
</dbReference>
<dbReference type="CDD" id="cd00338">
    <property type="entry name" value="Ser_Recombinase"/>
    <property type="match status" value="1"/>
</dbReference>
<feature type="domain" description="Resolvase/invertase-type recombinase catalytic" evidence="1">
    <location>
        <begin position="14"/>
        <end position="158"/>
    </location>
</feature>
<evidence type="ECO:0000259" key="1">
    <source>
        <dbReference type="PROSITE" id="PS51736"/>
    </source>
</evidence>
<dbReference type="PANTHER" id="PTHR30461">
    <property type="entry name" value="DNA-INVERTASE FROM LAMBDOID PROPHAGE"/>
    <property type="match status" value="1"/>
</dbReference>
<evidence type="ECO:0000313" key="3">
    <source>
        <dbReference type="EMBL" id="NOU73453.1"/>
    </source>
</evidence>
<accession>A0ABX1XXZ7</accession>
<evidence type="ECO:0000313" key="4">
    <source>
        <dbReference type="Proteomes" id="UP000616779"/>
    </source>
</evidence>